<protein>
    <submittedName>
        <fullName evidence="1">Uncharacterized protein</fullName>
    </submittedName>
</protein>
<proteinExistence type="predicted"/>
<evidence type="ECO:0000313" key="2">
    <source>
        <dbReference type="Proteomes" id="UP000265875"/>
    </source>
</evidence>
<organism evidence="1 2">
    <name type="scientific">Pseudomonas monteilii</name>
    <dbReference type="NCBI Taxonomy" id="76759"/>
    <lineage>
        <taxon>Bacteria</taxon>
        <taxon>Pseudomonadati</taxon>
        <taxon>Pseudomonadota</taxon>
        <taxon>Gammaproteobacteria</taxon>
        <taxon>Pseudomonadales</taxon>
        <taxon>Pseudomonadaceae</taxon>
        <taxon>Pseudomonas</taxon>
    </lineage>
</organism>
<name>A0A399LZK5_9PSED</name>
<evidence type="ECO:0000313" key="1">
    <source>
        <dbReference type="EMBL" id="RII74355.1"/>
    </source>
</evidence>
<dbReference type="EMBL" id="QWLL01000064">
    <property type="protein sequence ID" value="RII74355.1"/>
    <property type="molecule type" value="Genomic_DNA"/>
</dbReference>
<dbReference type="Proteomes" id="UP000265875">
    <property type="component" value="Unassembled WGS sequence"/>
</dbReference>
<dbReference type="RefSeq" id="WP_119371932.1">
    <property type="nucleotide sequence ID" value="NZ_QWLL01000064.1"/>
</dbReference>
<reference evidence="1 2" key="1">
    <citation type="submission" date="2018-08" db="EMBL/GenBank/DDBJ databases">
        <title>Draft genome sequence of the cyanotroph, Pseudomonas monteilii BCN3.</title>
        <authorList>
            <person name="Jones L.B."/>
            <person name="Kunz D.A."/>
        </authorList>
    </citation>
    <scope>NUCLEOTIDE SEQUENCE [LARGE SCALE GENOMIC DNA]</scope>
    <source>
        <strain evidence="1 2">BCN3</strain>
    </source>
</reference>
<accession>A0A399LZK5</accession>
<comment type="caution">
    <text evidence="1">The sequence shown here is derived from an EMBL/GenBank/DDBJ whole genome shotgun (WGS) entry which is preliminary data.</text>
</comment>
<sequence>MSILSDRQITIPSHYVDSFLAIIEQHLVELSATIEDDESSPARLEMAAFRKMAQQLGYDFKIVINSHGFFSVFRFSLQSKR</sequence>
<gene>
    <name evidence="1" type="ORF">D0894_27290</name>
</gene>
<dbReference type="AlphaFoldDB" id="A0A399LZK5"/>